<keyword evidence="9" id="KW-0050">Antiport</keyword>
<keyword evidence="2 9" id="KW-0813">Transport</keyword>
<dbReference type="PANTHER" id="PTHR31503:SF22">
    <property type="entry name" value="VACUOLAR CALCIUM ION TRANSPORTER"/>
    <property type="match status" value="1"/>
</dbReference>
<dbReference type="RefSeq" id="WP_369725706.1">
    <property type="nucleotide sequence ID" value="NZ_CP165734.1"/>
</dbReference>
<feature type="domain" description="Sodium/calcium exchanger membrane region" evidence="10">
    <location>
        <begin position="42"/>
        <end position="194"/>
    </location>
</feature>
<dbReference type="GO" id="GO:0016020">
    <property type="term" value="C:membrane"/>
    <property type="evidence" value="ECO:0007669"/>
    <property type="project" value="InterPro"/>
</dbReference>
<keyword evidence="7 9" id="KW-0406">Ion transport</keyword>
<dbReference type="EMBL" id="CP165734">
    <property type="protein sequence ID" value="XDV60350.1"/>
    <property type="molecule type" value="Genomic_DNA"/>
</dbReference>
<evidence type="ECO:0000256" key="2">
    <source>
        <dbReference type="ARBA" id="ARBA00022448"/>
    </source>
</evidence>
<evidence type="ECO:0000256" key="8">
    <source>
        <dbReference type="ARBA" id="ARBA00023136"/>
    </source>
</evidence>
<evidence type="ECO:0000256" key="7">
    <source>
        <dbReference type="ARBA" id="ARBA00023065"/>
    </source>
</evidence>
<keyword evidence="4 9" id="KW-0812">Transmembrane</keyword>
<feature type="transmembrane region" description="Helical" evidence="9">
    <location>
        <begin position="70"/>
        <end position="94"/>
    </location>
</feature>
<evidence type="ECO:0000256" key="6">
    <source>
        <dbReference type="ARBA" id="ARBA00022989"/>
    </source>
</evidence>
<feature type="transmembrane region" description="Helical" evidence="9">
    <location>
        <begin position="42"/>
        <end position="58"/>
    </location>
</feature>
<feature type="domain" description="Sodium/calcium exchanger membrane region" evidence="10">
    <location>
        <begin position="221"/>
        <end position="363"/>
    </location>
</feature>
<feature type="transmembrane region" description="Helical" evidence="9">
    <location>
        <begin position="215"/>
        <end position="236"/>
    </location>
</feature>
<feature type="transmembrane region" description="Helical" evidence="9">
    <location>
        <begin position="324"/>
        <end position="340"/>
    </location>
</feature>
<feature type="transmembrane region" description="Helical" evidence="9">
    <location>
        <begin position="106"/>
        <end position="127"/>
    </location>
</feature>
<evidence type="ECO:0000259" key="10">
    <source>
        <dbReference type="Pfam" id="PF01699"/>
    </source>
</evidence>
<keyword evidence="3 9" id="KW-0109">Calcium transport</keyword>
<comment type="similarity">
    <text evidence="9">Belongs to the Ca(2+):cation antiporter (CaCA) (TC 2.A.19) family.</text>
</comment>
<comment type="caution">
    <text evidence="9">Lacks conserved residue(s) required for the propagation of feature annotation.</text>
</comment>
<sequence length="370" mass="38856">MISNAGMNTGNRGGEAPTVLLLLLALTPLSFGLAYMNAPPVLRFVTSAAAIAVLAEWIRRGTEQLARYAGPTIGGLTMVTFGSVAELVLALFILSSGETAVVQAQITGSIIGTSLLGLGIAILIGGLSRQRQTFNPAKAGLLSTLLILSVIALLLPAVFDYTGRQDQLHNIRLTDEELSLGASIVLLLLYAGNIGYTLITHRDAFADEETQGSPAWGLAISIGIIVGGTAIIAVEAEIVSEVLSQTATALRISPTFLGVIVLALVGTSADIFAASWFAHRDNMTAALNICIGSAIHLVLVVAPILVLLSAFMEKPMSLVFRNPLYLFAIASTAFIVNAIARDGETTWFEGLLLLGVYILFGLGFFFIGPA</sequence>
<name>A0AB39XR46_9BRAD</name>
<evidence type="ECO:0000313" key="11">
    <source>
        <dbReference type="EMBL" id="XDV60350.1"/>
    </source>
</evidence>
<dbReference type="Gene3D" id="1.20.1420.30">
    <property type="entry name" value="NCX, central ion-binding region"/>
    <property type="match status" value="1"/>
</dbReference>
<evidence type="ECO:0000256" key="3">
    <source>
        <dbReference type="ARBA" id="ARBA00022568"/>
    </source>
</evidence>
<evidence type="ECO:0000256" key="9">
    <source>
        <dbReference type="RuleBase" id="RU365028"/>
    </source>
</evidence>
<evidence type="ECO:0000256" key="5">
    <source>
        <dbReference type="ARBA" id="ARBA00022837"/>
    </source>
</evidence>
<reference evidence="11" key="1">
    <citation type="submission" date="2024-08" db="EMBL/GenBank/DDBJ databases">
        <authorList>
            <person name="Chaddad Z."/>
            <person name="Lamrabet M."/>
            <person name="Bouhnik O."/>
            <person name="Alami S."/>
            <person name="Wipf D."/>
            <person name="Courty P.E."/>
            <person name="Missbah El Idrissi M."/>
        </authorList>
    </citation>
    <scope>NUCLEOTIDE SEQUENCE</scope>
    <source>
        <strain evidence="11">LLZ17</strain>
    </source>
</reference>
<feature type="transmembrane region" description="Helical" evidence="9">
    <location>
        <begin position="347"/>
        <end position="367"/>
    </location>
</feature>
<dbReference type="GO" id="GO:0015369">
    <property type="term" value="F:calcium:proton antiporter activity"/>
    <property type="evidence" value="ECO:0007669"/>
    <property type="project" value="UniProtKB-UniRule"/>
</dbReference>
<feature type="transmembrane region" description="Helical" evidence="9">
    <location>
        <begin position="256"/>
        <end position="278"/>
    </location>
</feature>
<dbReference type="GO" id="GO:0006874">
    <property type="term" value="P:intracellular calcium ion homeostasis"/>
    <property type="evidence" value="ECO:0007669"/>
    <property type="project" value="TreeGrafter"/>
</dbReference>
<feature type="transmembrane region" description="Helical" evidence="9">
    <location>
        <begin position="285"/>
        <end position="312"/>
    </location>
</feature>
<comment type="function">
    <text evidence="9">Ca(+)/H(+) antiporter that extrudes calcium in exchange for external protons.</text>
</comment>
<dbReference type="PANTHER" id="PTHR31503">
    <property type="entry name" value="VACUOLAR CALCIUM ION TRANSPORTER"/>
    <property type="match status" value="1"/>
</dbReference>
<organism evidence="11">
    <name type="scientific">Bradyrhizobium sp. LLZ17</name>
    <dbReference type="NCBI Taxonomy" id="3239388"/>
    <lineage>
        <taxon>Bacteria</taxon>
        <taxon>Pseudomonadati</taxon>
        <taxon>Pseudomonadota</taxon>
        <taxon>Alphaproteobacteria</taxon>
        <taxon>Hyphomicrobiales</taxon>
        <taxon>Nitrobacteraceae</taxon>
        <taxon>Bradyrhizobium</taxon>
    </lineage>
</organism>
<feature type="transmembrane region" description="Helical" evidence="9">
    <location>
        <begin position="139"/>
        <end position="159"/>
    </location>
</feature>
<dbReference type="InterPro" id="IPR004837">
    <property type="entry name" value="NaCa_Exmemb"/>
</dbReference>
<comment type="subcellular location">
    <subcellularLocation>
        <location evidence="1">Endomembrane system</location>
        <topology evidence="1">Multi-pass membrane protein</topology>
    </subcellularLocation>
</comment>
<dbReference type="NCBIfam" id="TIGR00378">
    <property type="entry name" value="cax"/>
    <property type="match status" value="1"/>
</dbReference>
<protein>
    <recommendedName>
        <fullName evidence="9">Ca(2+)/H(+) antiporter</fullName>
    </recommendedName>
</protein>
<gene>
    <name evidence="11" type="primary">cax</name>
    <name evidence="11" type="ORF">AB8Z38_13980</name>
</gene>
<keyword evidence="5 9" id="KW-0106">Calcium</keyword>
<dbReference type="AlphaFoldDB" id="A0AB39XR46"/>
<accession>A0AB39XR46</accession>
<dbReference type="GO" id="GO:0012505">
    <property type="term" value="C:endomembrane system"/>
    <property type="evidence" value="ECO:0007669"/>
    <property type="project" value="UniProtKB-SubCell"/>
</dbReference>
<feature type="transmembrane region" description="Helical" evidence="9">
    <location>
        <begin position="179"/>
        <end position="199"/>
    </location>
</feature>
<dbReference type="InterPro" id="IPR004713">
    <property type="entry name" value="CaH_exchang"/>
</dbReference>
<proteinExistence type="inferred from homology"/>
<evidence type="ECO:0000256" key="4">
    <source>
        <dbReference type="ARBA" id="ARBA00022692"/>
    </source>
</evidence>
<keyword evidence="8 9" id="KW-0472">Membrane</keyword>
<evidence type="ECO:0000256" key="1">
    <source>
        <dbReference type="ARBA" id="ARBA00004127"/>
    </source>
</evidence>
<dbReference type="InterPro" id="IPR044880">
    <property type="entry name" value="NCX_ion-bd_dom_sf"/>
</dbReference>
<dbReference type="Pfam" id="PF01699">
    <property type="entry name" value="Na_Ca_ex"/>
    <property type="match status" value="2"/>
</dbReference>
<dbReference type="InterPro" id="IPR004798">
    <property type="entry name" value="CAX-like"/>
</dbReference>
<keyword evidence="6 9" id="KW-1133">Transmembrane helix</keyword>